<proteinExistence type="predicted"/>
<keyword evidence="2" id="KW-0238">DNA-binding</keyword>
<dbReference type="Pfam" id="PF00172">
    <property type="entry name" value="Zn_clus"/>
    <property type="match status" value="1"/>
</dbReference>
<dbReference type="Proteomes" id="UP000002669">
    <property type="component" value="Unassembled WGS sequence"/>
</dbReference>
<feature type="domain" description="Zn(2)-C6 fungal-type" evidence="6">
    <location>
        <begin position="7"/>
        <end position="35"/>
    </location>
</feature>
<dbReference type="InterPro" id="IPR001138">
    <property type="entry name" value="Zn2Cys6_DnaBD"/>
</dbReference>
<keyword evidence="5" id="KW-0472">Membrane</keyword>
<feature type="transmembrane region" description="Helical" evidence="5">
    <location>
        <begin position="463"/>
        <end position="484"/>
    </location>
</feature>
<dbReference type="OMA" id="REGWIAH"/>
<evidence type="ECO:0000256" key="2">
    <source>
        <dbReference type="ARBA" id="ARBA00023125"/>
    </source>
</evidence>
<evidence type="ECO:0000259" key="6">
    <source>
        <dbReference type="PROSITE" id="PS50048"/>
    </source>
</evidence>
<evidence type="ECO:0000256" key="5">
    <source>
        <dbReference type="SAM" id="Phobius"/>
    </source>
</evidence>
<sequence length="526" mass="59366">MPKISAGCNTCRRRKKGCDMQRPSCGQCKKLGISCGGYGRQLKFIHTSNQPCKQSEVHAIPDKVVPSSKNRLRKNITVPCDTTEVMLTSHAEALSKSLLVGSYPGLFLNIFLGNIGSSAQNLRQSCFTGWMVTGPHSNTENPILRNALLALGLARVGKLSNDSRIVYKGQQFYSSALAQLYRRLSINSECLDDESLAGIMYLALYEAIEGSPMRGLGWASHTDGATRLIRLQPNSSEWTTFRKQLFLGLRHFAIIRAIGSRQPSFLADPEWTCLPLLQARNQPSHQLLQLLASIPSILRAIDLIREDNSPYLPYRVEEVSRNCRDLLNKLGQWNISLWAGRGEPLYWERSSMLSISITEEFIRDHPIFSSYIHFLDTETAHLQMLYWTAQLLICNNLWLAYQFLSGQEDKRWHEVNAPIPNLHFDDSSRTTCSMAELPISAPELYVVATNIARSLEYFLTPELITIGVTMFAFPATVSLGYFQYFELPESRWFHYVFEHILTSSGIDVGGFLEAVANENSLRLVKI</sequence>
<reference evidence="8" key="1">
    <citation type="journal article" date="2012" name="MBio">
        <title>Comparative genome analysis of Trichophyton rubrum and related dermatophytes reveals candidate genes involved in infection.</title>
        <authorList>
            <person name="Martinez D.A."/>
            <person name="Oliver B.G."/>
            <person name="Graeser Y."/>
            <person name="Goldberg J.M."/>
            <person name="Li W."/>
            <person name="Martinez-Rossi N.M."/>
            <person name="Monod M."/>
            <person name="Shelest E."/>
            <person name="Barton R.C."/>
            <person name="Birch E."/>
            <person name="Brakhage A.A."/>
            <person name="Chen Z."/>
            <person name="Gurr S.J."/>
            <person name="Heiman D."/>
            <person name="Heitman J."/>
            <person name="Kosti I."/>
            <person name="Rossi A."/>
            <person name="Saif S."/>
            <person name="Samalova M."/>
            <person name="Saunders C.W."/>
            <person name="Shea T."/>
            <person name="Summerbell R.C."/>
            <person name="Xu J."/>
            <person name="Young S."/>
            <person name="Zeng Q."/>
            <person name="Birren B.W."/>
            <person name="Cuomo C.A."/>
            <person name="White T.C."/>
        </authorList>
    </citation>
    <scope>NUCLEOTIDE SEQUENCE [LARGE SCALE GENOMIC DNA]</scope>
    <source>
        <strain evidence="8">ATCC MYA-4604 / CBS 118893</strain>
    </source>
</reference>
<protein>
    <recommendedName>
        <fullName evidence="6">Zn(2)-C6 fungal-type domain-containing protein</fullName>
    </recommendedName>
</protein>
<dbReference type="GO" id="GO:0008270">
    <property type="term" value="F:zinc ion binding"/>
    <property type="evidence" value="ECO:0007669"/>
    <property type="project" value="InterPro"/>
</dbReference>
<dbReference type="InterPro" id="IPR053178">
    <property type="entry name" value="Osmoadaptation_assoc"/>
</dbReference>
<dbReference type="GO" id="GO:0000981">
    <property type="term" value="F:DNA-binding transcription factor activity, RNA polymerase II-specific"/>
    <property type="evidence" value="ECO:0007669"/>
    <property type="project" value="InterPro"/>
</dbReference>
<keyword evidence="3" id="KW-0804">Transcription</keyword>
<evidence type="ECO:0000313" key="7">
    <source>
        <dbReference type="EMBL" id="EFQ98243.1"/>
    </source>
</evidence>
<organism evidence="8">
    <name type="scientific">Arthroderma gypseum (strain ATCC MYA-4604 / CBS 118893)</name>
    <name type="common">Microsporum gypseum</name>
    <dbReference type="NCBI Taxonomy" id="535722"/>
    <lineage>
        <taxon>Eukaryota</taxon>
        <taxon>Fungi</taxon>
        <taxon>Dikarya</taxon>
        <taxon>Ascomycota</taxon>
        <taxon>Pezizomycotina</taxon>
        <taxon>Eurotiomycetes</taxon>
        <taxon>Eurotiomycetidae</taxon>
        <taxon>Onygenales</taxon>
        <taxon>Arthrodermataceae</taxon>
        <taxon>Nannizzia</taxon>
    </lineage>
</organism>
<dbReference type="AlphaFoldDB" id="E5QZZ4"/>
<dbReference type="SMART" id="SM00066">
    <property type="entry name" value="GAL4"/>
    <property type="match status" value="1"/>
</dbReference>
<keyword evidence="5" id="KW-0812">Transmembrane</keyword>
<dbReference type="PANTHER" id="PTHR38111">
    <property type="entry name" value="ZN(2)-C6 FUNGAL-TYPE DOMAIN-CONTAINING PROTEIN-RELATED"/>
    <property type="match status" value="1"/>
</dbReference>
<dbReference type="SUPFAM" id="SSF57701">
    <property type="entry name" value="Zn2/Cys6 DNA-binding domain"/>
    <property type="match status" value="1"/>
</dbReference>
<dbReference type="GeneID" id="10032520"/>
<evidence type="ECO:0000256" key="3">
    <source>
        <dbReference type="ARBA" id="ARBA00023163"/>
    </source>
</evidence>
<keyword evidence="8" id="KW-1185">Reference proteome</keyword>
<dbReference type="STRING" id="535722.E5QZZ4"/>
<keyword evidence="4" id="KW-0539">Nucleus</keyword>
<evidence type="ECO:0000256" key="1">
    <source>
        <dbReference type="ARBA" id="ARBA00023015"/>
    </source>
</evidence>
<evidence type="ECO:0000256" key="4">
    <source>
        <dbReference type="ARBA" id="ARBA00023242"/>
    </source>
</evidence>
<dbReference type="OrthoDB" id="3525185at2759"/>
<dbReference type="InterPro" id="IPR036864">
    <property type="entry name" value="Zn2-C6_fun-type_DNA-bd_sf"/>
</dbReference>
<dbReference type="EMBL" id="DS989822">
    <property type="protein sequence ID" value="EFQ98243.1"/>
    <property type="molecule type" value="Genomic_DNA"/>
</dbReference>
<dbReference type="CDD" id="cd00067">
    <property type="entry name" value="GAL4"/>
    <property type="match status" value="1"/>
</dbReference>
<evidence type="ECO:0000313" key="8">
    <source>
        <dbReference type="Proteomes" id="UP000002669"/>
    </source>
</evidence>
<dbReference type="PANTHER" id="PTHR38111:SF11">
    <property type="entry name" value="TRANSCRIPTION FACTOR DOMAIN-CONTAINING PROTEIN-RELATED"/>
    <property type="match status" value="1"/>
</dbReference>
<dbReference type="VEuPathDB" id="FungiDB:MGYG_01278"/>
<keyword evidence="1" id="KW-0805">Transcription regulation</keyword>
<dbReference type="InParanoid" id="E5QZZ4"/>
<dbReference type="PROSITE" id="PS50048">
    <property type="entry name" value="ZN2_CY6_FUNGAL_2"/>
    <property type="match status" value="1"/>
</dbReference>
<gene>
    <name evidence="7" type="ORF">MGYG_01278</name>
</gene>
<dbReference type="HOGENOM" id="CLU_021599_2_2_1"/>
<dbReference type="PROSITE" id="PS00463">
    <property type="entry name" value="ZN2_CY6_FUNGAL_1"/>
    <property type="match status" value="1"/>
</dbReference>
<dbReference type="GO" id="GO:0003677">
    <property type="term" value="F:DNA binding"/>
    <property type="evidence" value="ECO:0007669"/>
    <property type="project" value="UniProtKB-KW"/>
</dbReference>
<keyword evidence="5" id="KW-1133">Transmembrane helix</keyword>
<dbReference type="RefSeq" id="XP_003177195.1">
    <property type="nucleotide sequence ID" value="XM_003177147.1"/>
</dbReference>
<accession>E5QZZ4</accession>
<dbReference type="Pfam" id="PF11951">
    <property type="entry name" value="Fungal_trans_2"/>
    <property type="match status" value="1"/>
</dbReference>
<dbReference type="eggNOG" id="ENOG502TATI">
    <property type="taxonomic scope" value="Eukaryota"/>
</dbReference>
<dbReference type="InterPro" id="IPR021858">
    <property type="entry name" value="Fun_TF"/>
</dbReference>
<name>E5QZZ4_ARTGP</name>
<dbReference type="Gene3D" id="4.10.240.10">
    <property type="entry name" value="Zn(2)-C6 fungal-type DNA-binding domain"/>
    <property type="match status" value="1"/>
</dbReference>